<accession>A0ABT6Y1B5</accession>
<dbReference type="RefSeq" id="WP_283204527.1">
    <property type="nucleotide sequence ID" value="NZ_JASGCB010000033.1"/>
</dbReference>
<sequence length="101" mass="11515">MIEFAVWENGRVRIKRGLCLGIVEEGEYPPVYEKRVAHMTYDPNQPCDKMRLVMAVPKHCKVTIVNTVYLVLPEAIAPWDRRKLREVLMGGSEGDETPCAV</sequence>
<evidence type="ECO:0000313" key="1">
    <source>
        <dbReference type="EMBL" id="MDI9261121.1"/>
    </source>
</evidence>
<protein>
    <submittedName>
        <fullName evidence="1">Uncharacterized protein</fullName>
    </submittedName>
</protein>
<proteinExistence type="predicted"/>
<gene>
    <name evidence="1" type="ORF">QID03_13230</name>
</gene>
<dbReference type="EMBL" id="JASGCB010000033">
    <property type="protein sequence ID" value="MDI9261121.1"/>
    <property type="molecule type" value="Genomic_DNA"/>
</dbReference>
<name>A0ABT6Y1B5_ALISE</name>
<keyword evidence="2" id="KW-1185">Reference proteome</keyword>
<comment type="caution">
    <text evidence="1">The sequence shown here is derived from an EMBL/GenBank/DDBJ whole genome shotgun (WGS) entry which is preliminary data.</text>
</comment>
<evidence type="ECO:0000313" key="2">
    <source>
        <dbReference type="Proteomes" id="UP001529245"/>
    </source>
</evidence>
<reference evidence="1 2" key="1">
    <citation type="submission" date="2023-04" db="EMBL/GenBank/DDBJ databases">
        <title>A. sendaiensis sub sp. chiapanensis a novel subspecie with specific adaptation in bacterial cell wall isolated from an active volcano.</title>
        <authorList>
            <person name="Alvarez Gutierrez P.E."/>
            <person name="Ortiz Cortes L.Y."/>
        </authorList>
    </citation>
    <scope>NUCLEOTIDE SEQUENCE [LARGE SCALE GENOMIC DNA]</scope>
    <source>
        <strain evidence="1 2">PA2</strain>
    </source>
</reference>
<dbReference type="Proteomes" id="UP001529245">
    <property type="component" value="Unassembled WGS sequence"/>
</dbReference>
<organism evidence="1 2">
    <name type="scientific">Alicyclobacillus sendaiensis PA2</name>
    <dbReference type="NCBI Taxonomy" id="3029425"/>
    <lineage>
        <taxon>Bacteria</taxon>
        <taxon>Bacillati</taxon>
        <taxon>Bacillota</taxon>
        <taxon>Bacilli</taxon>
        <taxon>Bacillales</taxon>
        <taxon>Alicyclobacillaceae</taxon>
        <taxon>Alicyclobacillus</taxon>
    </lineage>
</organism>